<dbReference type="Gene3D" id="1.10.1040.10">
    <property type="entry name" value="N-(1-d-carboxylethyl)-l-norvaline Dehydrogenase, domain 2"/>
    <property type="match status" value="1"/>
</dbReference>
<evidence type="ECO:0000259" key="1">
    <source>
        <dbReference type="Pfam" id="PF03446"/>
    </source>
</evidence>
<dbReference type="InterPro" id="IPR006115">
    <property type="entry name" value="6PGDH_NADP-bd"/>
</dbReference>
<proteinExistence type="predicted"/>
<dbReference type="EMBL" id="JYIK01000768">
    <property type="protein sequence ID" value="KWX09616.1"/>
    <property type="molecule type" value="Genomic_DNA"/>
</dbReference>
<dbReference type="EMBL" id="JYIJ01000019">
    <property type="protein sequence ID" value="KWW97472.1"/>
    <property type="molecule type" value="Genomic_DNA"/>
</dbReference>
<dbReference type="SUPFAM" id="SSF51735">
    <property type="entry name" value="NAD(P)-binding Rossmann-fold domains"/>
    <property type="match status" value="1"/>
</dbReference>
<organism evidence="4 5">
    <name type="scientific">Carbonactinospora thermoautotrophica</name>
    <dbReference type="NCBI Taxonomy" id="1469144"/>
    <lineage>
        <taxon>Bacteria</taxon>
        <taxon>Bacillati</taxon>
        <taxon>Actinomycetota</taxon>
        <taxon>Actinomycetes</taxon>
        <taxon>Kitasatosporales</taxon>
        <taxon>Carbonactinosporaceae</taxon>
        <taxon>Carbonactinospora</taxon>
    </lineage>
</organism>
<dbReference type="Gene3D" id="3.40.50.720">
    <property type="entry name" value="NAD(P)-binding Rossmann-like Domain"/>
    <property type="match status" value="1"/>
</dbReference>
<dbReference type="Proteomes" id="UP000070659">
    <property type="component" value="Unassembled WGS sequence"/>
</dbReference>
<comment type="caution">
    <text evidence="4">The sequence shown here is derived from an EMBL/GenBank/DDBJ whole genome shotgun (WGS) entry which is preliminary data.</text>
</comment>
<evidence type="ECO:0000313" key="5">
    <source>
        <dbReference type="Proteomes" id="UP000070598"/>
    </source>
</evidence>
<dbReference type="OrthoDB" id="1271986at2"/>
<name>A0A132NHX4_9ACTN</name>
<feature type="domain" description="Phosphogluconate dehydrogenase NAD-binding putative C-terminal" evidence="2">
    <location>
        <begin position="193"/>
        <end position="261"/>
    </location>
</feature>
<dbReference type="InterPro" id="IPR013328">
    <property type="entry name" value="6PGD_dom2"/>
</dbReference>
<dbReference type="Proteomes" id="UP000070598">
    <property type="component" value="Unassembled WGS sequence"/>
</dbReference>
<dbReference type="RefSeq" id="WP_066883628.1">
    <property type="nucleotide sequence ID" value="NZ_JYIJ01000019.1"/>
</dbReference>
<dbReference type="Pfam" id="PF03446">
    <property type="entry name" value="NAD_binding_2"/>
    <property type="match status" value="1"/>
</dbReference>
<dbReference type="InterPro" id="IPR008927">
    <property type="entry name" value="6-PGluconate_DH-like_C_sf"/>
</dbReference>
<dbReference type="AlphaFoldDB" id="A0A132NHX4"/>
<dbReference type="PATRIC" id="fig|1469144.8.peg.88"/>
<accession>A0A132NHX4</accession>
<feature type="domain" description="6-phosphogluconate dehydrogenase NADP-binding" evidence="1">
    <location>
        <begin position="14"/>
        <end position="152"/>
    </location>
</feature>
<evidence type="ECO:0000313" key="3">
    <source>
        <dbReference type="EMBL" id="KWW97472.1"/>
    </source>
</evidence>
<dbReference type="Pfam" id="PF09130">
    <property type="entry name" value="DUF1932"/>
    <property type="match status" value="1"/>
</dbReference>
<reference evidence="4 6" key="2">
    <citation type="submission" date="2015-02" db="EMBL/GenBank/DDBJ databases">
        <title>Physiological reanalysis, assessment of diazotrophy, and genome sequences of multiple isolates of Streptomyces thermoautotrophicus.</title>
        <authorList>
            <person name="MacKellar D.C."/>
            <person name="Lieber L."/>
            <person name="Norman J."/>
            <person name="Bolger A."/>
            <person name="Tobin C."/>
            <person name="Murray J.W."/>
            <person name="Prell J."/>
        </authorList>
    </citation>
    <scope>NUCLEOTIDE SEQUENCE [LARGE SCALE GENOMIC DNA]</scope>
    <source>
        <strain evidence="4 6">UBT1</strain>
    </source>
</reference>
<dbReference type="GO" id="GO:0050661">
    <property type="term" value="F:NADP binding"/>
    <property type="evidence" value="ECO:0007669"/>
    <property type="project" value="InterPro"/>
</dbReference>
<evidence type="ECO:0000313" key="6">
    <source>
        <dbReference type="Proteomes" id="UP000070659"/>
    </source>
</evidence>
<dbReference type="SUPFAM" id="SSF48179">
    <property type="entry name" value="6-phosphogluconate dehydrogenase C-terminal domain-like"/>
    <property type="match status" value="1"/>
</dbReference>
<gene>
    <name evidence="3" type="ORF">TH66_17700</name>
    <name evidence="4" type="ORF">TR74_08535</name>
</gene>
<sequence>MTSSDVVLTVLHPGRMGAAVGREAKRGGARVLWCEAGRSPATRDRALAAGLEPVADLASAIEASEIIISVCPPAAAEDVAAHVADLGYSGLYLEANAISPEKACRIAERLEWSGAQVLDGGIIGPPPTQEERARLYLSGADEGVAKVVKVFSGTCLEPVSVGRRLGAASALKMAFASFQKASRALAAVAHALAEDYGVAGELRAEAQRMPGDILADVGYLPSVAARAWRWAPEMREVARTLRSCGLPGDLALAAAVVLERWQGDKDRFDLPLPEVFAHLHQAG</sequence>
<dbReference type="InterPro" id="IPR015814">
    <property type="entry name" value="Pgluconate_DH_NAD-bd_C"/>
</dbReference>
<protein>
    <submittedName>
        <fullName evidence="4">Phosphogluconate dehydrogenase</fullName>
    </submittedName>
</protein>
<evidence type="ECO:0000259" key="2">
    <source>
        <dbReference type="Pfam" id="PF09130"/>
    </source>
</evidence>
<reference evidence="5" key="1">
    <citation type="submission" date="2015-02" db="EMBL/GenBank/DDBJ databases">
        <title>Physiological reanalysis, assessment of diazotrophy, and genome sequences of multiple isolates of Streptomyces thermoautotrophicus.</title>
        <authorList>
            <person name="MacKellar D.C."/>
            <person name="Lieber L."/>
            <person name="Norman J."/>
            <person name="Bolger A."/>
            <person name="Tobin C."/>
            <person name="Murray J.W."/>
            <person name="Friesen M."/>
            <person name="Prell J."/>
        </authorList>
    </citation>
    <scope>NUCLEOTIDE SEQUENCE [LARGE SCALE GENOMIC DNA]</scope>
    <source>
        <strain evidence="5">UBT1</strain>
    </source>
</reference>
<dbReference type="InterPro" id="IPR036291">
    <property type="entry name" value="NAD(P)-bd_dom_sf"/>
</dbReference>
<evidence type="ECO:0000313" key="4">
    <source>
        <dbReference type="EMBL" id="KWX09616.1"/>
    </source>
</evidence>